<organism evidence="8 9">
    <name type="scientific">Paenibacillus thermoaerophilus</name>
    <dbReference type="NCBI Taxonomy" id="1215385"/>
    <lineage>
        <taxon>Bacteria</taxon>
        <taxon>Bacillati</taxon>
        <taxon>Bacillota</taxon>
        <taxon>Bacilli</taxon>
        <taxon>Bacillales</taxon>
        <taxon>Paenibacillaceae</taxon>
        <taxon>Paenibacillus</taxon>
    </lineage>
</organism>
<comment type="similarity">
    <text evidence="6">Belongs to the carbohydrate kinase PfkB family. LacC subfamily.</text>
</comment>
<evidence type="ECO:0000256" key="1">
    <source>
        <dbReference type="ARBA" id="ARBA00005380"/>
    </source>
</evidence>
<sequence length="320" mass="34066">MKRTESAARIATVTMNAAIDKTYYLPKLEIGRAMRVTSALVDAGGKGINVARVLRQLGLDVTATGFVGGYNGAYIERELQSTGIEPDFVQVAGESRLALNFIDESTGQSTEFIEPGPAIGESAVMELRDKVRAAARRSALVCFSGSMPAGVPADLYRELIGIARHEGATVLLDASGEPLRHGVRAAPDVIKPNEEEAAQLLGVRTGREDEMRRAMARLAKEYGIPCVCVSLGARGSLALAGGRFYRLRLPEQKVVNAVGSGDAYLAGLAAGMARGWPLRDSLRLAAAAGTANALHRRAGYVEPDVVARLFELVELSEEEA</sequence>
<dbReference type="InterPro" id="IPR017583">
    <property type="entry name" value="Tagatose/fructose_Pkinase"/>
</dbReference>
<dbReference type="SUPFAM" id="SSF53613">
    <property type="entry name" value="Ribokinase-like"/>
    <property type="match status" value="1"/>
</dbReference>
<keyword evidence="6" id="KW-0423">Lactose metabolism</keyword>
<reference evidence="9" key="1">
    <citation type="journal article" date="2019" name="Int. J. Syst. Evol. Microbiol.">
        <title>The Global Catalogue of Microorganisms (GCM) 10K type strain sequencing project: providing services to taxonomists for standard genome sequencing and annotation.</title>
        <authorList>
            <consortium name="The Broad Institute Genomics Platform"/>
            <consortium name="The Broad Institute Genome Sequencing Center for Infectious Disease"/>
            <person name="Wu L."/>
            <person name="Ma J."/>
        </authorList>
    </citation>
    <scope>NUCLEOTIDE SEQUENCE [LARGE SCALE GENOMIC DNA]</scope>
    <source>
        <strain evidence="9">JCM 18657</strain>
    </source>
</reference>
<comment type="catalytic activity">
    <reaction evidence="6">
        <text>D-tagatofuranose 6-phosphate + ATP = D-tagatofuranose 1,6-bisphosphate + ADP + H(+)</text>
        <dbReference type="Rhea" id="RHEA:12420"/>
        <dbReference type="ChEBI" id="CHEBI:15378"/>
        <dbReference type="ChEBI" id="CHEBI:30616"/>
        <dbReference type="ChEBI" id="CHEBI:58694"/>
        <dbReference type="ChEBI" id="CHEBI:58695"/>
        <dbReference type="ChEBI" id="CHEBI:456216"/>
        <dbReference type="EC" id="2.7.1.144"/>
    </reaction>
</comment>
<evidence type="ECO:0000256" key="2">
    <source>
        <dbReference type="ARBA" id="ARBA00022679"/>
    </source>
</evidence>
<comment type="similarity">
    <text evidence="1">Belongs to the carbohydrate kinase pfkB family.</text>
</comment>
<dbReference type="PIRSF" id="PIRSF000535">
    <property type="entry name" value="1PFK/6PFK/LacC"/>
    <property type="match status" value="1"/>
</dbReference>
<evidence type="ECO:0000313" key="9">
    <source>
        <dbReference type="Proteomes" id="UP001596528"/>
    </source>
</evidence>
<comment type="pathway">
    <text evidence="6">Carbohydrate metabolism; D-tagatose 6-phosphate degradation; D-glyceraldehyde 3-phosphate and glycerone phosphate from D-tagatose 6-phosphate: step 1/2.</text>
</comment>
<dbReference type="InterPro" id="IPR029056">
    <property type="entry name" value="Ribokinase-like"/>
</dbReference>
<protein>
    <recommendedName>
        <fullName evidence="6">Tagatose-6-phosphate kinase</fullName>
        <ecNumber evidence="6">2.7.1.144</ecNumber>
    </recommendedName>
</protein>
<evidence type="ECO:0000313" key="8">
    <source>
        <dbReference type="EMBL" id="MFC7749300.1"/>
    </source>
</evidence>
<evidence type="ECO:0000259" key="7">
    <source>
        <dbReference type="Pfam" id="PF00294"/>
    </source>
</evidence>
<dbReference type="PANTHER" id="PTHR46566:SF2">
    <property type="entry name" value="ATP-DEPENDENT 6-PHOSPHOFRUCTOKINASE ISOZYME 2"/>
    <property type="match status" value="1"/>
</dbReference>
<comment type="caution">
    <text evidence="8">The sequence shown here is derived from an EMBL/GenBank/DDBJ whole genome shotgun (WGS) entry which is preliminary data.</text>
</comment>
<dbReference type="Proteomes" id="UP001596528">
    <property type="component" value="Unassembled WGS sequence"/>
</dbReference>
<evidence type="ECO:0000256" key="4">
    <source>
        <dbReference type="ARBA" id="ARBA00022777"/>
    </source>
</evidence>
<dbReference type="PANTHER" id="PTHR46566">
    <property type="entry name" value="1-PHOSPHOFRUCTOKINASE-RELATED"/>
    <property type="match status" value="1"/>
</dbReference>
<name>A0ABW2V3C4_9BACL</name>
<dbReference type="PROSITE" id="PS00583">
    <property type="entry name" value="PFKB_KINASES_1"/>
    <property type="match status" value="1"/>
</dbReference>
<dbReference type="InterPro" id="IPR002139">
    <property type="entry name" value="Ribo/fructo_kinase"/>
</dbReference>
<keyword evidence="2 6" id="KW-0808">Transferase</keyword>
<dbReference type="EMBL" id="JBHTGQ010000011">
    <property type="protein sequence ID" value="MFC7749300.1"/>
    <property type="molecule type" value="Genomic_DNA"/>
</dbReference>
<keyword evidence="9" id="KW-1185">Reference proteome</keyword>
<dbReference type="CDD" id="cd01164">
    <property type="entry name" value="FruK_PfkB_like"/>
    <property type="match status" value="1"/>
</dbReference>
<accession>A0ABW2V3C4</accession>
<dbReference type="EC" id="2.7.1.144" evidence="6"/>
<evidence type="ECO:0000256" key="5">
    <source>
        <dbReference type="ARBA" id="ARBA00022840"/>
    </source>
</evidence>
<proteinExistence type="inferred from homology"/>
<feature type="domain" description="Carbohydrate kinase PfkB" evidence="7">
    <location>
        <begin position="18"/>
        <end position="300"/>
    </location>
</feature>
<dbReference type="Pfam" id="PF00294">
    <property type="entry name" value="PfkB"/>
    <property type="match status" value="1"/>
</dbReference>
<keyword evidence="4" id="KW-0418">Kinase</keyword>
<dbReference type="NCBIfam" id="TIGR03168">
    <property type="entry name" value="1-PFK"/>
    <property type="match status" value="1"/>
</dbReference>
<dbReference type="PRINTS" id="PR00990">
    <property type="entry name" value="RIBOKINASE"/>
</dbReference>
<keyword evidence="3 6" id="KW-0547">Nucleotide-binding</keyword>
<dbReference type="InterPro" id="IPR002173">
    <property type="entry name" value="Carboh/pur_kinase_PfkB_CS"/>
</dbReference>
<dbReference type="Gene3D" id="3.40.1190.20">
    <property type="match status" value="1"/>
</dbReference>
<evidence type="ECO:0000256" key="3">
    <source>
        <dbReference type="ARBA" id="ARBA00022741"/>
    </source>
</evidence>
<gene>
    <name evidence="8" type="ORF">ACFQWB_05000</name>
</gene>
<dbReference type="RefSeq" id="WP_138789618.1">
    <property type="nucleotide sequence ID" value="NZ_JBHTGQ010000011.1"/>
</dbReference>
<keyword evidence="5 6" id="KW-0067">ATP-binding</keyword>
<evidence type="ECO:0000256" key="6">
    <source>
        <dbReference type="PIRNR" id="PIRNR000535"/>
    </source>
</evidence>
<dbReference type="InterPro" id="IPR011611">
    <property type="entry name" value="PfkB_dom"/>
</dbReference>